<evidence type="ECO:0000256" key="4">
    <source>
        <dbReference type="ARBA" id="ARBA00022801"/>
    </source>
</evidence>
<keyword evidence="11" id="KW-1185">Reference proteome</keyword>
<dbReference type="PANTHER" id="PTHR22600">
    <property type="entry name" value="BETA-HEXOSAMINIDASE"/>
    <property type="match status" value="1"/>
</dbReference>
<dbReference type="GO" id="GO:0005975">
    <property type="term" value="P:carbohydrate metabolic process"/>
    <property type="evidence" value="ECO:0007669"/>
    <property type="project" value="InterPro"/>
</dbReference>
<keyword evidence="5 10" id="KW-0326">Glycosidase</keyword>
<evidence type="ECO:0000313" key="11">
    <source>
        <dbReference type="Proteomes" id="UP000036958"/>
    </source>
</evidence>
<comment type="similarity">
    <text evidence="2">Belongs to the glycosyl hydrolase 20 family.</text>
</comment>
<dbReference type="SUPFAM" id="SSF55545">
    <property type="entry name" value="beta-N-acetylhexosaminidase-like domain"/>
    <property type="match status" value="1"/>
</dbReference>
<dbReference type="Pfam" id="PF02838">
    <property type="entry name" value="Glyco_hydro_20b"/>
    <property type="match status" value="1"/>
</dbReference>
<dbReference type="Gene3D" id="3.30.379.10">
    <property type="entry name" value="Chitobiase/beta-hexosaminidase domain 2-like"/>
    <property type="match status" value="1"/>
</dbReference>
<evidence type="ECO:0000256" key="7">
    <source>
        <dbReference type="SAM" id="SignalP"/>
    </source>
</evidence>
<feature type="signal peptide" evidence="7">
    <location>
        <begin position="1"/>
        <end position="24"/>
    </location>
</feature>
<dbReference type="InterPro" id="IPR015882">
    <property type="entry name" value="HEX_bac_N"/>
</dbReference>
<feature type="domain" description="Glycoside hydrolase family 20 catalytic" evidence="8">
    <location>
        <begin position="169"/>
        <end position="481"/>
    </location>
</feature>
<dbReference type="GO" id="GO:0016020">
    <property type="term" value="C:membrane"/>
    <property type="evidence" value="ECO:0007669"/>
    <property type="project" value="TreeGrafter"/>
</dbReference>
<dbReference type="InterPro" id="IPR017853">
    <property type="entry name" value="GH"/>
</dbReference>
<dbReference type="SUPFAM" id="SSF51445">
    <property type="entry name" value="(Trans)glycosidases"/>
    <property type="match status" value="1"/>
</dbReference>
<feature type="active site" description="Proton donor" evidence="6">
    <location>
        <position position="332"/>
    </location>
</feature>
<proteinExistence type="inferred from homology"/>
<dbReference type="Gene3D" id="3.20.20.80">
    <property type="entry name" value="Glycosidases"/>
    <property type="match status" value="1"/>
</dbReference>
<gene>
    <name evidence="10" type="ORF">NC99_17860</name>
</gene>
<dbReference type="PIRSF" id="PIRSF001093">
    <property type="entry name" value="B-hxosamndse_ab_euk"/>
    <property type="match status" value="1"/>
</dbReference>
<dbReference type="PRINTS" id="PR00738">
    <property type="entry name" value="GLHYDRLASE20"/>
</dbReference>
<dbReference type="CDD" id="cd06568">
    <property type="entry name" value="GH20_SpHex_like"/>
    <property type="match status" value="1"/>
</dbReference>
<accession>A0A0L8VAA6</accession>
<evidence type="ECO:0000259" key="8">
    <source>
        <dbReference type="Pfam" id="PF00728"/>
    </source>
</evidence>
<keyword evidence="7" id="KW-0732">Signal</keyword>
<name>A0A0L8VAA6_9BACT</name>
<keyword evidence="4 10" id="KW-0378">Hydrolase</keyword>
<dbReference type="GO" id="GO:0030203">
    <property type="term" value="P:glycosaminoglycan metabolic process"/>
    <property type="evidence" value="ECO:0007669"/>
    <property type="project" value="TreeGrafter"/>
</dbReference>
<comment type="caution">
    <text evidence="10">The sequence shown here is derived from an EMBL/GenBank/DDBJ whole genome shotgun (WGS) entry which is preliminary data.</text>
</comment>
<reference evidence="11" key="1">
    <citation type="submission" date="2015-07" db="EMBL/GenBank/DDBJ databases">
        <title>Genome sequencing of Sunxiuqinia dokdonensis strain SK.</title>
        <authorList>
            <person name="Ahn S."/>
            <person name="Kim B.-C."/>
        </authorList>
    </citation>
    <scope>NUCLEOTIDE SEQUENCE [LARGE SCALE GENOMIC DNA]</scope>
    <source>
        <strain evidence="11">SK</strain>
    </source>
</reference>
<evidence type="ECO:0000313" key="10">
    <source>
        <dbReference type="EMBL" id="KOH45410.1"/>
    </source>
</evidence>
<evidence type="ECO:0000259" key="9">
    <source>
        <dbReference type="Pfam" id="PF02838"/>
    </source>
</evidence>
<dbReference type="Pfam" id="PF00728">
    <property type="entry name" value="Glyco_hydro_20"/>
    <property type="match status" value="1"/>
</dbReference>
<dbReference type="InterPro" id="IPR015883">
    <property type="entry name" value="Glyco_hydro_20_cat"/>
</dbReference>
<dbReference type="PROSITE" id="PS51257">
    <property type="entry name" value="PROKAR_LIPOPROTEIN"/>
    <property type="match status" value="1"/>
</dbReference>
<dbReference type="AlphaFoldDB" id="A0A0L8VAA6"/>
<dbReference type="STRING" id="1409788.NC99_17860"/>
<dbReference type="EMBL" id="LGIA01000142">
    <property type="protein sequence ID" value="KOH45410.1"/>
    <property type="molecule type" value="Genomic_DNA"/>
</dbReference>
<dbReference type="PATRIC" id="fig|1409788.3.peg.1853"/>
<dbReference type="GO" id="GO:0004563">
    <property type="term" value="F:beta-N-acetylhexosaminidase activity"/>
    <property type="evidence" value="ECO:0007669"/>
    <property type="project" value="UniProtKB-EC"/>
</dbReference>
<comment type="catalytic activity">
    <reaction evidence="1">
        <text>Hydrolysis of terminal non-reducing N-acetyl-D-hexosamine residues in N-acetyl-beta-D-hexosaminides.</text>
        <dbReference type="EC" id="3.2.1.52"/>
    </reaction>
</comment>
<sequence>MKFLNMNKQAFILLTMAAALFSCAPKEPTDLTQNTVIPKPVLVTATGNSFQLNDETGIFVNRDELSSTAAYLSEKLNPATGFELAVQTADEAPTSGIFLTLGHDPELGDEGYELLIDKKLLTVRANQPAGIFRGIQTIRQLLPAAIENKTVQEMDWTIPTGTIRDFPEYEYRGTMLDVARHFLGVDDVKHYLDLMAYYKFNVMHLHLSDDQGWRIEIKSWPKLTEIGGSTEVGGGEGGFFTQEQYTELVNYAAERFITIVPEIDMPGHTNAALASYPELNCDGKAPELYTGTEVGFSTLCTDKEITYQFVDDVIRELAEITPGPYIHIGGDESHVTKLEDYIPFIERVQDIVYSYEKTMIGWDEVTLAKLDQRSIAQYWASAENAKNAVDQGVKVIMSPAAKAYLDMQYDSISPLGLHWAGYIEVDTGYNWDPATYNESIGRENILGIEAPLWTETVTNRSDMEYLVFPRLAGYAEIGWSPANGRNWDDYKLRLSSHGNIYDSWGINYYRSTRVPWQE</sequence>
<evidence type="ECO:0000256" key="3">
    <source>
        <dbReference type="ARBA" id="ARBA00012663"/>
    </source>
</evidence>
<feature type="chain" id="PRO_5005591292" description="beta-N-acetylhexosaminidase" evidence="7">
    <location>
        <begin position="25"/>
        <end position="518"/>
    </location>
</feature>
<dbReference type="Proteomes" id="UP000036958">
    <property type="component" value="Unassembled WGS sequence"/>
</dbReference>
<feature type="domain" description="Beta-hexosaminidase bacterial type N-terminal" evidence="9">
    <location>
        <begin position="35"/>
        <end position="165"/>
    </location>
</feature>
<dbReference type="InterPro" id="IPR029018">
    <property type="entry name" value="Hex-like_dom2"/>
</dbReference>
<evidence type="ECO:0000256" key="2">
    <source>
        <dbReference type="ARBA" id="ARBA00006285"/>
    </source>
</evidence>
<evidence type="ECO:0000256" key="1">
    <source>
        <dbReference type="ARBA" id="ARBA00001231"/>
    </source>
</evidence>
<evidence type="ECO:0000256" key="5">
    <source>
        <dbReference type="ARBA" id="ARBA00023295"/>
    </source>
</evidence>
<organism evidence="10 11">
    <name type="scientific">Sunxiuqinia dokdonensis</name>
    <dbReference type="NCBI Taxonomy" id="1409788"/>
    <lineage>
        <taxon>Bacteria</taxon>
        <taxon>Pseudomonadati</taxon>
        <taxon>Bacteroidota</taxon>
        <taxon>Bacteroidia</taxon>
        <taxon>Marinilabiliales</taxon>
        <taxon>Prolixibacteraceae</taxon>
        <taxon>Sunxiuqinia</taxon>
    </lineage>
</organism>
<protein>
    <recommendedName>
        <fullName evidence="3">beta-N-acetylhexosaminidase</fullName>
        <ecNumber evidence="3">3.2.1.52</ecNumber>
    </recommendedName>
</protein>
<evidence type="ECO:0000256" key="6">
    <source>
        <dbReference type="PIRSR" id="PIRSR625705-1"/>
    </source>
</evidence>
<dbReference type="PANTHER" id="PTHR22600:SF57">
    <property type="entry name" value="BETA-N-ACETYLHEXOSAMINIDASE"/>
    <property type="match status" value="1"/>
</dbReference>
<dbReference type="EC" id="3.2.1.52" evidence="3"/>
<dbReference type="InterPro" id="IPR025705">
    <property type="entry name" value="Beta_hexosaminidase_sua/sub"/>
</dbReference>